<accession>A0A7X2ZEX2</accession>
<evidence type="ECO:0000313" key="4">
    <source>
        <dbReference type="Proteomes" id="UP000450917"/>
    </source>
</evidence>
<evidence type="ECO:0000313" key="3">
    <source>
        <dbReference type="EMBL" id="MUG72953.1"/>
    </source>
</evidence>
<evidence type="ECO:0000259" key="2">
    <source>
        <dbReference type="PROSITE" id="PS50943"/>
    </source>
</evidence>
<dbReference type="AlphaFoldDB" id="A0A7X2ZEX2"/>
<dbReference type="PROSITE" id="PS50943">
    <property type="entry name" value="HTH_CROC1"/>
    <property type="match status" value="1"/>
</dbReference>
<keyword evidence="4" id="KW-1185">Reference proteome</keyword>
<dbReference type="InterPro" id="IPR001387">
    <property type="entry name" value="Cro/C1-type_HTH"/>
</dbReference>
<feature type="region of interest" description="Disordered" evidence="1">
    <location>
        <begin position="1"/>
        <end position="27"/>
    </location>
</feature>
<dbReference type="Pfam" id="PF01381">
    <property type="entry name" value="HTH_3"/>
    <property type="match status" value="1"/>
</dbReference>
<evidence type="ECO:0000256" key="1">
    <source>
        <dbReference type="SAM" id="MobiDB-lite"/>
    </source>
</evidence>
<name>A0A7X2ZEX2_9BACL</name>
<comment type="caution">
    <text evidence="3">The sequence shown here is derived from an EMBL/GenBank/DDBJ whole genome shotgun (WGS) entry which is preliminary data.</text>
</comment>
<dbReference type="Proteomes" id="UP000450917">
    <property type="component" value="Unassembled WGS sequence"/>
</dbReference>
<protein>
    <recommendedName>
        <fullName evidence="2">HTH cro/C1-type domain-containing protein</fullName>
    </recommendedName>
</protein>
<reference evidence="3 4" key="1">
    <citation type="submission" date="2019-11" db="EMBL/GenBank/DDBJ databases">
        <title>Draft genome sequences of five Paenibacillus species of dairy origin.</title>
        <authorList>
            <person name="Olajide A.M."/>
            <person name="Chen S."/>
            <person name="Lapointe G."/>
        </authorList>
    </citation>
    <scope>NUCLEOTIDE SEQUENCE [LARGE SCALE GENOMIC DNA]</scope>
    <source>
        <strain evidence="3 4">2CS3</strain>
    </source>
</reference>
<feature type="domain" description="HTH cro/C1-type" evidence="2">
    <location>
        <begin position="1"/>
        <end position="24"/>
    </location>
</feature>
<proteinExistence type="predicted"/>
<sequence>MSQGNLSEIEKGKSKPSAETLMALRRT</sequence>
<organism evidence="3 4">
    <name type="scientific">Paenibacillus validus</name>
    <dbReference type="NCBI Taxonomy" id="44253"/>
    <lineage>
        <taxon>Bacteria</taxon>
        <taxon>Bacillati</taxon>
        <taxon>Bacillota</taxon>
        <taxon>Bacilli</taxon>
        <taxon>Bacillales</taxon>
        <taxon>Paenibacillaceae</taxon>
        <taxon>Paenibacillus</taxon>
    </lineage>
</organism>
<gene>
    <name evidence="3" type="ORF">GNP93_20045</name>
</gene>
<dbReference type="EMBL" id="WNZX01000019">
    <property type="protein sequence ID" value="MUG72953.1"/>
    <property type="molecule type" value="Genomic_DNA"/>
</dbReference>